<dbReference type="InterPro" id="IPR027417">
    <property type="entry name" value="P-loop_NTPase"/>
</dbReference>
<keyword evidence="1" id="KW-0808">Transferase</keyword>
<dbReference type="AlphaFoldDB" id="A0A4R4WCH0"/>
<dbReference type="Gene3D" id="3.40.50.300">
    <property type="entry name" value="P-loop containing nucleotide triphosphate hydrolases"/>
    <property type="match status" value="1"/>
</dbReference>
<comment type="caution">
    <text evidence="1">The sequence shown here is derived from an EMBL/GenBank/DDBJ whole genome shotgun (WGS) entry which is preliminary data.</text>
</comment>
<keyword evidence="1" id="KW-0418">Kinase</keyword>
<dbReference type="EMBL" id="SMKP01000104">
    <property type="protein sequence ID" value="TDD16532.1"/>
    <property type="molecule type" value="Genomic_DNA"/>
</dbReference>
<accession>A0A4R4WCH0</accession>
<gene>
    <name evidence="1" type="ORF">E1294_31200</name>
</gene>
<evidence type="ECO:0000313" key="2">
    <source>
        <dbReference type="Proteomes" id="UP000294543"/>
    </source>
</evidence>
<evidence type="ECO:0000313" key="1">
    <source>
        <dbReference type="EMBL" id="TDD16532.1"/>
    </source>
</evidence>
<name>A0A4R4WCH0_9ACTN</name>
<sequence length="158" mass="17624">MSGTGKSTVLGELARLGYRVVDTDYGDWMEDVPVPDGIGAELQWCEARITELIDEHEVSGVPLFISGTSRNQGKFYPRFDQVILFSAPLEVMLERIAARETNPFGKTLDERERIIKDTAEVEPLLRASATMEIDTRQPLTETVSQLRDLVGQVKTGKP</sequence>
<dbReference type="SUPFAM" id="SSF52540">
    <property type="entry name" value="P-loop containing nucleoside triphosphate hydrolases"/>
    <property type="match status" value="1"/>
</dbReference>
<dbReference type="OrthoDB" id="5019413at2"/>
<reference evidence="1 2" key="1">
    <citation type="submission" date="2019-03" db="EMBL/GenBank/DDBJ databases">
        <title>Draft genome sequences of novel Actinobacteria.</title>
        <authorList>
            <person name="Sahin N."/>
            <person name="Ay H."/>
            <person name="Saygin H."/>
        </authorList>
    </citation>
    <scope>NUCLEOTIDE SEQUENCE [LARGE SCALE GENOMIC DNA]</scope>
    <source>
        <strain evidence="1 2">KC712</strain>
    </source>
</reference>
<keyword evidence="2" id="KW-1185">Reference proteome</keyword>
<protein>
    <submittedName>
        <fullName evidence="1">Shikimate kinase</fullName>
    </submittedName>
</protein>
<dbReference type="Proteomes" id="UP000294543">
    <property type="component" value="Unassembled WGS sequence"/>
</dbReference>
<dbReference type="Pfam" id="PF13238">
    <property type="entry name" value="AAA_18"/>
    <property type="match status" value="1"/>
</dbReference>
<dbReference type="GO" id="GO:0016301">
    <property type="term" value="F:kinase activity"/>
    <property type="evidence" value="ECO:0007669"/>
    <property type="project" value="UniProtKB-KW"/>
</dbReference>
<organism evidence="1 2">
    <name type="scientific">Nonomuraea diastatica</name>
    <dbReference type="NCBI Taxonomy" id="1848329"/>
    <lineage>
        <taxon>Bacteria</taxon>
        <taxon>Bacillati</taxon>
        <taxon>Actinomycetota</taxon>
        <taxon>Actinomycetes</taxon>
        <taxon>Streptosporangiales</taxon>
        <taxon>Streptosporangiaceae</taxon>
        <taxon>Nonomuraea</taxon>
    </lineage>
</organism>
<proteinExistence type="predicted"/>